<dbReference type="RefSeq" id="WP_075055343.1">
    <property type="nucleotide sequence ID" value="NZ_CP007536.1"/>
</dbReference>
<dbReference type="STRING" id="926571.NVIE_023560"/>
<evidence type="ECO:0000313" key="11">
    <source>
        <dbReference type="Proteomes" id="UP000027093"/>
    </source>
</evidence>
<dbReference type="GeneID" id="74947593"/>
<accession>A0A060HT08</accession>
<dbReference type="EC" id="2.6.1.9" evidence="10"/>
<keyword evidence="6" id="KW-0368">Histidine biosynthesis</keyword>
<evidence type="ECO:0000256" key="5">
    <source>
        <dbReference type="ARBA" id="ARBA00022898"/>
    </source>
</evidence>
<evidence type="ECO:0000256" key="7">
    <source>
        <dbReference type="ARBA" id="ARBA00029440"/>
    </source>
</evidence>
<dbReference type="KEGG" id="nvn:NVIE_023560"/>
<gene>
    <name evidence="10" type="primary">hisC</name>
    <name evidence="10" type="ORF">NVIE_023560</name>
</gene>
<dbReference type="EMBL" id="CP007536">
    <property type="protein sequence ID" value="AIC16616.1"/>
    <property type="molecule type" value="Genomic_DNA"/>
</dbReference>
<evidence type="ECO:0000256" key="3">
    <source>
        <dbReference type="ARBA" id="ARBA00022605"/>
    </source>
</evidence>
<organism evidence="10 11">
    <name type="scientific">Nitrososphaera viennensis EN76</name>
    <dbReference type="NCBI Taxonomy" id="926571"/>
    <lineage>
        <taxon>Archaea</taxon>
        <taxon>Nitrososphaerota</taxon>
        <taxon>Nitrososphaeria</taxon>
        <taxon>Nitrososphaerales</taxon>
        <taxon>Nitrososphaeraceae</taxon>
        <taxon>Nitrososphaera</taxon>
    </lineage>
</organism>
<evidence type="ECO:0000256" key="1">
    <source>
        <dbReference type="ARBA" id="ARBA00001933"/>
    </source>
</evidence>
<dbReference type="PANTHER" id="PTHR42885:SF2">
    <property type="entry name" value="HISTIDINOL-PHOSPHATE AMINOTRANSFERASE"/>
    <property type="match status" value="1"/>
</dbReference>
<dbReference type="PROSITE" id="PS00599">
    <property type="entry name" value="AA_TRANSFER_CLASS_2"/>
    <property type="match status" value="1"/>
</dbReference>
<dbReference type="CDD" id="cd00609">
    <property type="entry name" value="AAT_like"/>
    <property type="match status" value="1"/>
</dbReference>
<keyword evidence="11" id="KW-1185">Reference proteome</keyword>
<evidence type="ECO:0000259" key="9">
    <source>
        <dbReference type="Pfam" id="PF00155"/>
    </source>
</evidence>
<dbReference type="InterPro" id="IPR004839">
    <property type="entry name" value="Aminotransferase_I/II_large"/>
</dbReference>
<dbReference type="SUPFAM" id="SSF53383">
    <property type="entry name" value="PLP-dependent transferases"/>
    <property type="match status" value="1"/>
</dbReference>
<dbReference type="InterPro" id="IPR005861">
    <property type="entry name" value="HisP_aminotrans"/>
</dbReference>
<keyword evidence="2 10" id="KW-0032">Aminotransferase</keyword>
<dbReference type="Proteomes" id="UP000027093">
    <property type="component" value="Chromosome"/>
</dbReference>
<dbReference type="PANTHER" id="PTHR42885">
    <property type="entry name" value="HISTIDINOL-PHOSPHATE AMINOTRANSFERASE-RELATED"/>
    <property type="match status" value="1"/>
</dbReference>
<keyword evidence="3" id="KW-0028">Amino-acid biosynthesis</keyword>
<dbReference type="InterPro" id="IPR001917">
    <property type="entry name" value="Aminotrans_II_pyridoxalP_BS"/>
</dbReference>
<feature type="domain" description="Aminotransferase class I/classII large" evidence="9">
    <location>
        <begin position="25"/>
        <end position="356"/>
    </location>
</feature>
<keyword evidence="5 8" id="KW-0663">Pyridoxal phosphate</keyword>
<dbReference type="InterPro" id="IPR015421">
    <property type="entry name" value="PyrdxlP-dep_Trfase_major"/>
</dbReference>
<dbReference type="GO" id="GO:0030170">
    <property type="term" value="F:pyridoxal phosphate binding"/>
    <property type="evidence" value="ECO:0007669"/>
    <property type="project" value="InterPro"/>
</dbReference>
<dbReference type="Gene3D" id="3.90.1150.10">
    <property type="entry name" value="Aspartate Aminotransferase, domain 1"/>
    <property type="match status" value="1"/>
</dbReference>
<evidence type="ECO:0000256" key="4">
    <source>
        <dbReference type="ARBA" id="ARBA00022679"/>
    </source>
</evidence>
<protein>
    <submittedName>
        <fullName evidence="10">Histidinol-phosphate aminotransferase</fullName>
        <ecNumber evidence="10">2.6.1.9</ecNumber>
    </submittedName>
</protein>
<dbReference type="AlphaFoldDB" id="A0A060HT08"/>
<evidence type="ECO:0000313" key="10">
    <source>
        <dbReference type="EMBL" id="AIC16616.1"/>
    </source>
</evidence>
<keyword evidence="4 10" id="KW-0808">Transferase</keyword>
<evidence type="ECO:0000256" key="2">
    <source>
        <dbReference type="ARBA" id="ARBA00022576"/>
    </source>
</evidence>
<dbReference type="InterPro" id="IPR015424">
    <property type="entry name" value="PyrdxlP-dep_Trfase"/>
</dbReference>
<evidence type="ECO:0000256" key="8">
    <source>
        <dbReference type="RuleBase" id="RU003693"/>
    </source>
</evidence>
<evidence type="ECO:0000256" key="6">
    <source>
        <dbReference type="ARBA" id="ARBA00023102"/>
    </source>
</evidence>
<comment type="similarity">
    <text evidence="8">Belongs to the class-II pyridoxal-phosphate-dependent aminotransferase family.</text>
</comment>
<dbReference type="Gene3D" id="3.40.640.10">
    <property type="entry name" value="Type I PLP-dependent aspartate aminotransferase-like (Major domain)"/>
    <property type="match status" value="1"/>
</dbReference>
<dbReference type="OrthoDB" id="9929at2157"/>
<dbReference type="GO" id="GO:0000105">
    <property type="term" value="P:L-histidine biosynthetic process"/>
    <property type="evidence" value="ECO:0007669"/>
    <property type="project" value="UniProtKB-KW"/>
</dbReference>
<comment type="pathway">
    <text evidence="7">Amino-acid biosynthesis.</text>
</comment>
<dbReference type="InterPro" id="IPR015422">
    <property type="entry name" value="PyrdxlP-dep_Trfase_small"/>
</dbReference>
<dbReference type="Pfam" id="PF00155">
    <property type="entry name" value="Aminotran_1_2"/>
    <property type="match status" value="1"/>
</dbReference>
<proteinExistence type="inferred from homology"/>
<dbReference type="NCBIfam" id="TIGR01141">
    <property type="entry name" value="hisC"/>
    <property type="match status" value="1"/>
</dbReference>
<dbReference type="GO" id="GO:0004400">
    <property type="term" value="F:histidinol-phosphate transaminase activity"/>
    <property type="evidence" value="ECO:0007669"/>
    <property type="project" value="UniProtKB-EC"/>
</dbReference>
<comment type="cofactor">
    <cofactor evidence="1 8">
        <name>pyridoxal 5'-phosphate</name>
        <dbReference type="ChEBI" id="CHEBI:597326"/>
    </cofactor>
</comment>
<sequence length="364" mass="40459">MTVEKELKRIAKLDRYVRPEKITGAIKLDSNENFALDGEFVLQVVTEAAKRVDLREYPIDELDGLYEQLARYTGINEKYIGAGSGSDQIIELLLTTLVAGNKKKNKGSRSRATVFVPTFSYFVNRCELHGMRVDRVPLDKNFELDIDRFARSARRSDLVYLCSPNNPTGGQVPRKDAVELLDRLDDSSLVLVDEAYADFSSYSLAREATRRDNVIVLRTLSKAFGLAGARVGYMIAGEKTAGVFRSTIQSPYPVSTLSLTIATGVLERADFVKKTIEGVKGERKRVFERLAEIKGIRVFRSDANFLFVETGKSYSAIARALEKEGIVVKLLGNVSGHAGCMRVTIGTQEMNDRFLKCVEEGATS</sequence>
<reference evidence="10 11" key="1">
    <citation type="journal article" date="2014" name="Int. J. Syst. Evol. Microbiol.">
        <title>Nitrososphaera viennensis gen. nov., sp. nov., an aerobic and mesophilic, ammonia-oxidizing archaeon from soil and a member of the archaeal phylum Thaumarchaeota.</title>
        <authorList>
            <person name="Stieglmeier M."/>
            <person name="Klingl A."/>
            <person name="Alves R.J."/>
            <person name="Rittmann S.K."/>
            <person name="Melcher M."/>
            <person name="Leisch N."/>
            <person name="Schleper C."/>
        </authorList>
    </citation>
    <scope>NUCLEOTIDE SEQUENCE [LARGE SCALE GENOMIC DNA]</scope>
    <source>
        <strain evidence="10">EN76</strain>
    </source>
</reference>
<name>A0A060HT08_9ARCH</name>
<dbReference type="HOGENOM" id="CLU_017584_3_1_2"/>